<dbReference type="EMBL" id="VUMU01000003">
    <property type="protein sequence ID" value="MST57479.1"/>
    <property type="molecule type" value="Genomic_DNA"/>
</dbReference>
<gene>
    <name evidence="2" type="ORF">FYJ59_04345</name>
</gene>
<accession>A0A6L5YGX5</accession>
<organism evidence="2 3">
    <name type="scientific">Waltera intestinalis</name>
    <dbReference type="NCBI Taxonomy" id="2606635"/>
    <lineage>
        <taxon>Bacteria</taxon>
        <taxon>Bacillati</taxon>
        <taxon>Bacillota</taxon>
        <taxon>Clostridia</taxon>
        <taxon>Lachnospirales</taxon>
        <taxon>Lachnospiraceae</taxon>
        <taxon>Waltera</taxon>
    </lineage>
</organism>
<proteinExistence type="predicted"/>
<dbReference type="InterPro" id="IPR009839">
    <property type="entry name" value="SseB_N"/>
</dbReference>
<evidence type="ECO:0000259" key="1">
    <source>
        <dbReference type="Pfam" id="PF07179"/>
    </source>
</evidence>
<protein>
    <submittedName>
        <fullName evidence="2">SseB family protein</fullName>
    </submittedName>
</protein>
<comment type="caution">
    <text evidence="2">The sequence shown here is derived from an EMBL/GenBank/DDBJ whole genome shotgun (WGS) entry which is preliminary data.</text>
</comment>
<dbReference type="Proteomes" id="UP000476055">
    <property type="component" value="Unassembled WGS sequence"/>
</dbReference>
<reference evidence="2 3" key="1">
    <citation type="submission" date="2019-08" db="EMBL/GenBank/DDBJ databases">
        <title>In-depth cultivation of the pig gut microbiome towards novel bacterial diversity and tailored functional studies.</title>
        <authorList>
            <person name="Wylensek D."/>
            <person name="Hitch T.C.A."/>
            <person name="Clavel T."/>
        </authorList>
    </citation>
    <scope>NUCLEOTIDE SEQUENCE [LARGE SCALE GENOMIC DNA]</scope>
    <source>
        <strain evidence="2 3">WCA3-601-WT-6H</strain>
    </source>
</reference>
<sequence length="176" mass="19613">MRSKNMEFNKPVSNPMMVGSIELLKAEDTPEHRQMFMEELQKAKFLAPVVIDPAPQPDEKGQVRIPRDAKVQFPMLSTEDGRKFFMAFTDWMELKKWKDEENQQTFAMNFDDYAGMLLRKDAQGNSSPALGFVINPFGGNIVVTREMVAGMIAAKLKAAGKPVPPAPGAPVAPTQQ</sequence>
<evidence type="ECO:0000313" key="2">
    <source>
        <dbReference type="EMBL" id="MST57479.1"/>
    </source>
</evidence>
<dbReference type="AlphaFoldDB" id="A0A6L5YGX5"/>
<evidence type="ECO:0000313" key="3">
    <source>
        <dbReference type="Proteomes" id="UP000476055"/>
    </source>
</evidence>
<feature type="domain" description="SseB protein N-terminal" evidence="1">
    <location>
        <begin position="23"/>
        <end position="149"/>
    </location>
</feature>
<name>A0A6L5YGX5_9FIRM</name>
<keyword evidence="3" id="KW-1185">Reference proteome</keyword>
<dbReference type="Pfam" id="PF07179">
    <property type="entry name" value="SseB"/>
    <property type="match status" value="1"/>
</dbReference>